<feature type="transmembrane region" description="Helical" evidence="1">
    <location>
        <begin position="149"/>
        <end position="171"/>
    </location>
</feature>
<comment type="caution">
    <text evidence="2">The sequence shown here is derived from an EMBL/GenBank/DDBJ whole genome shotgun (WGS) entry which is preliminary data.</text>
</comment>
<dbReference type="Proteomes" id="UP001204621">
    <property type="component" value="Unassembled WGS sequence"/>
</dbReference>
<dbReference type="Pfam" id="PF03729">
    <property type="entry name" value="DUF308"/>
    <property type="match status" value="1"/>
</dbReference>
<keyword evidence="3" id="KW-1185">Reference proteome</keyword>
<feature type="transmembrane region" description="Helical" evidence="1">
    <location>
        <begin position="125"/>
        <end position="143"/>
    </location>
</feature>
<dbReference type="InterPro" id="IPR005325">
    <property type="entry name" value="DUF308_memb"/>
</dbReference>
<dbReference type="InterPro" id="IPR052712">
    <property type="entry name" value="Acid_resist_chaperone_HdeD"/>
</dbReference>
<feature type="transmembrane region" description="Helical" evidence="1">
    <location>
        <begin position="66"/>
        <end position="85"/>
    </location>
</feature>
<evidence type="ECO:0000313" key="2">
    <source>
        <dbReference type="EMBL" id="MCS0656953.1"/>
    </source>
</evidence>
<evidence type="ECO:0000256" key="1">
    <source>
        <dbReference type="SAM" id="Phobius"/>
    </source>
</evidence>
<feature type="transmembrane region" description="Helical" evidence="1">
    <location>
        <begin position="91"/>
        <end position="113"/>
    </location>
</feature>
<dbReference type="EMBL" id="JANUGU010000001">
    <property type="protein sequence ID" value="MCS0656953.1"/>
    <property type="molecule type" value="Genomic_DNA"/>
</dbReference>
<dbReference type="PANTHER" id="PTHR34989">
    <property type="entry name" value="PROTEIN HDED"/>
    <property type="match status" value="1"/>
</dbReference>
<keyword evidence="1" id="KW-1133">Transmembrane helix</keyword>
<name>A0ABT2CSJ8_9BURK</name>
<organism evidence="2 3">
    <name type="scientific">Massilia terrae</name>
    <dbReference type="NCBI Taxonomy" id="1811224"/>
    <lineage>
        <taxon>Bacteria</taxon>
        <taxon>Pseudomonadati</taxon>
        <taxon>Pseudomonadota</taxon>
        <taxon>Betaproteobacteria</taxon>
        <taxon>Burkholderiales</taxon>
        <taxon>Oxalobacteraceae</taxon>
        <taxon>Telluria group</taxon>
        <taxon>Massilia</taxon>
    </lineage>
</organism>
<dbReference type="PANTHER" id="PTHR34989:SF1">
    <property type="entry name" value="PROTEIN HDED"/>
    <property type="match status" value="1"/>
</dbReference>
<protein>
    <submittedName>
        <fullName evidence="2">DUF308 domain-containing protein</fullName>
    </submittedName>
</protein>
<reference evidence="2 3" key="1">
    <citation type="submission" date="2022-08" db="EMBL/GenBank/DDBJ databases">
        <title>Reclassification of Massilia species as members of the genera Telluria, Duganella, Pseudoduganella, Mokoshia gen. nov. and Zemynaea gen. nov. using orthogonal and non-orthogonal genome-based approaches.</title>
        <authorList>
            <person name="Bowman J.P."/>
        </authorList>
    </citation>
    <scope>NUCLEOTIDE SEQUENCE [LARGE SCALE GENOMIC DNA]</scope>
    <source>
        <strain evidence="2 3">JCM 31606</strain>
    </source>
</reference>
<feature type="transmembrane region" description="Helical" evidence="1">
    <location>
        <begin position="12"/>
        <end position="28"/>
    </location>
</feature>
<gene>
    <name evidence="2" type="ORF">NX778_02625</name>
</gene>
<proteinExistence type="predicted"/>
<dbReference type="RefSeq" id="WP_258810122.1">
    <property type="nucleotide sequence ID" value="NZ_JANUGU010000001.1"/>
</dbReference>
<sequence length="190" mass="19785">MNETLLRSWWMPALRGLVTVGFGGLALLCPGRTVLWLVALFAAYALLGGAVWVAGALHNRRADARWRMPFMFGLMGIGAGLLALAHPAPTALVLVLLIAAHALACGLLDLVAALRLRKFIQGERLFALSALASIAFGLAVSIAPDVGALAFGPVVGLYALSSGIGLLALALRVRAWAVLHLRAPPLAAPA</sequence>
<evidence type="ECO:0000313" key="3">
    <source>
        <dbReference type="Proteomes" id="UP001204621"/>
    </source>
</evidence>
<feature type="transmembrane region" description="Helical" evidence="1">
    <location>
        <begin position="34"/>
        <end position="54"/>
    </location>
</feature>
<keyword evidence="1" id="KW-0812">Transmembrane</keyword>
<accession>A0ABT2CSJ8</accession>
<keyword evidence="1" id="KW-0472">Membrane</keyword>